<feature type="transmembrane region" description="Helical" evidence="1">
    <location>
        <begin position="93"/>
        <end position="112"/>
    </location>
</feature>
<name>A0ABQ9EGZ8_TEGGR</name>
<proteinExistence type="predicted"/>
<sequence>MSCPEGKNSVDLARMQTEMCCQNYSHLFLLLINLVIGLLIYCMCNIEVICATSFNPGLKSLITGYQLKLTDTFHIFFPHFSLIKDGILVHGHLVYIFIYLYIGNLVTVFIFGGTDLHALDITTFRLLIEVICATSFNPGLKSLITEIVLNVPPYVDILIPVEDDKVDFSISTGSKPGDPHEQIKTEDGGIYVLEKSFNEKVTLICEIQSSPHISTSWIILDQWLVNYTNTEIEKNTKHPLYYILRSDPVLTRSNTDRYKFELEIEFNIKDGDEFGYWTCRSENELGTDQWKIKYNKNR</sequence>
<dbReference type="Proteomes" id="UP001217089">
    <property type="component" value="Unassembled WGS sequence"/>
</dbReference>
<organism evidence="2 3">
    <name type="scientific">Tegillarca granosa</name>
    <name type="common">Malaysian cockle</name>
    <name type="synonym">Anadara granosa</name>
    <dbReference type="NCBI Taxonomy" id="220873"/>
    <lineage>
        <taxon>Eukaryota</taxon>
        <taxon>Metazoa</taxon>
        <taxon>Spiralia</taxon>
        <taxon>Lophotrochozoa</taxon>
        <taxon>Mollusca</taxon>
        <taxon>Bivalvia</taxon>
        <taxon>Autobranchia</taxon>
        <taxon>Pteriomorphia</taxon>
        <taxon>Arcoida</taxon>
        <taxon>Arcoidea</taxon>
        <taxon>Arcidae</taxon>
        <taxon>Tegillarca</taxon>
    </lineage>
</organism>
<keyword evidence="1" id="KW-0812">Transmembrane</keyword>
<dbReference type="Gene3D" id="2.60.40.10">
    <property type="entry name" value="Immunoglobulins"/>
    <property type="match status" value="1"/>
</dbReference>
<protein>
    <recommendedName>
        <fullName evidence="4">Ig-like domain-containing protein</fullName>
    </recommendedName>
</protein>
<feature type="transmembrane region" description="Helical" evidence="1">
    <location>
        <begin position="24"/>
        <end position="44"/>
    </location>
</feature>
<evidence type="ECO:0008006" key="4">
    <source>
        <dbReference type="Google" id="ProtNLM"/>
    </source>
</evidence>
<comment type="caution">
    <text evidence="2">The sequence shown here is derived from an EMBL/GenBank/DDBJ whole genome shotgun (WGS) entry which is preliminary data.</text>
</comment>
<gene>
    <name evidence="2" type="ORF">KUTeg_018131</name>
</gene>
<keyword evidence="3" id="KW-1185">Reference proteome</keyword>
<accession>A0ABQ9EGZ8</accession>
<keyword evidence="1" id="KW-1133">Transmembrane helix</keyword>
<evidence type="ECO:0000313" key="3">
    <source>
        <dbReference type="Proteomes" id="UP001217089"/>
    </source>
</evidence>
<evidence type="ECO:0000256" key="1">
    <source>
        <dbReference type="SAM" id="Phobius"/>
    </source>
</evidence>
<dbReference type="InterPro" id="IPR013783">
    <property type="entry name" value="Ig-like_fold"/>
</dbReference>
<dbReference type="EMBL" id="JARBDR010000903">
    <property type="protein sequence ID" value="KAJ8304548.1"/>
    <property type="molecule type" value="Genomic_DNA"/>
</dbReference>
<evidence type="ECO:0000313" key="2">
    <source>
        <dbReference type="EMBL" id="KAJ8304548.1"/>
    </source>
</evidence>
<reference evidence="2 3" key="1">
    <citation type="submission" date="2022-12" db="EMBL/GenBank/DDBJ databases">
        <title>Chromosome-level genome of Tegillarca granosa.</title>
        <authorList>
            <person name="Kim J."/>
        </authorList>
    </citation>
    <scope>NUCLEOTIDE SEQUENCE [LARGE SCALE GENOMIC DNA]</scope>
    <source>
        <strain evidence="2">Teg-2019</strain>
        <tissue evidence="2">Adductor muscle</tissue>
    </source>
</reference>
<keyword evidence="1" id="KW-0472">Membrane</keyword>